<dbReference type="InParanoid" id="A0CLR6"/>
<evidence type="ECO:0000256" key="1">
    <source>
        <dbReference type="SAM" id="MobiDB-lite"/>
    </source>
</evidence>
<evidence type="ECO:0008006" key="4">
    <source>
        <dbReference type="Google" id="ProtNLM"/>
    </source>
</evidence>
<dbReference type="OrthoDB" id="303263at2759"/>
<dbReference type="KEGG" id="ptm:GSPATT00038658001"/>
<gene>
    <name evidence="2" type="ORF">GSPATT00038658001</name>
</gene>
<name>A0CLR6_PARTE</name>
<evidence type="ECO:0000313" key="3">
    <source>
        <dbReference type="Proteomes" id="UP000000600"/>
    </source>
</evidence>
<reference evidence="2 3" key="1">
    <citation type="journal article" date="2006" name="Nature">
        <title>Global trends of whole-genome duplications revealed by the ciliate Paramecium tetraurelia.</title>
        <authorList>
            <consortium name="Genoscope"/>
            <person name="Aury J.-M."/>
            <person name="Jaillon O."/>
            <person name="Duret L."/>
            <person name="Noel B."/>
            <person name="Jubin C."/>
            <person name="Porcel B.M."/>
            <person name="Segurens B."/>
            <person name="Daubin V."/>
            <person name="Anthouard V."/>
            <person name="Aiach N."/>
            <person name="Arnaiz O."/>
            <person name="Billaut A."/>
            <person name="Beisson J."/>
            <person name="Blanc I."/>
            <person name="Bouhouche K."/>
            <person name="Camara F."/>
            <person name="Duharcourt S."/>
            <person name="Guigo R."/>
            <person name="Gogendeau D."/>
            <person name="Katinka M."/>
            <person name="Keller A.-M."/>
            <person name="Kissmehl R."/>
            <person name="Klotz C."/>
            <person name="Koll F."/>
            <person name="Le Moue A."/>
            <person name="Lepere C."/>
            <person name="Malinsky S."/>
            <person name="Nowacki M."/>
            <person name="Nowak J.K."/>
            <person name="Plattner H."/>
            <person name="Poulain J."/>
            <person name="Ruiz F."/>
            <person name="Serrano V."/>
            <person name="Zagulski M."/>
            <person name="Dessen P."/>
            <person name="Betermier M."/>
            <person name="Weissenbach J."/>
            <person name="Scarpelli C."/>
            <person name="Schachter V."/>
            <person name="Sperling L."/>
            <person name="Meyer E."/>
            <person name="Cohen J."/>
            <person name="Wincker P."/>
        </authorList>
    </citation>
    <scope>NUCLEOTIDE SEQUENCE [LARGE SCALE GENOMIC DNA]</scope>
    <source>
        <strain evidence="2 3">Stock d4-2</strain>
    </source>
</reference>
<dbReference type="GeneID" id="5024912"/>
<accession>A0CLR6</accession>
<sequence>MSVYLQCFRCTALEKRIYGLQQFCDKINTAQSNEFMSQQQYYINDEWYKNDNVLKYIVDNQVFQELFGEKAHFELMKRSFPIIQFLYLHQKLSKDEILSILRLGKGKHETWDNMISKLLTDLAEILSLEDVETLIQNIKQSQIDQNGLNFIKSLGRNKYLRQDLENQNNRMGNNNNNDNFIKQNERSSGKRKYEQFDTDYKEIEQNKNETIEQFDNDRAIQLKSQIVEFLLNIVHEQPSTEIGQSAFQIAINLICHQFKSLRQQYLLHGFSNLIAQEQPLPVCNYITVLQKIISSSYPLAEFNNSRDVLKWIQDKYDIKLNFLKVMGREKLKLIKRESKDYLQTIEQFVKFYEFLHQDSKITRAQLMILWKLLVENARCIEEKDLFFNWVGDVNKKFLDQEAIELLFISTIKSSSLSQQMLQCLTNLILYFNVQYKVMKLQYDQYTIVDADIIGLQVLWKIFKQQVQLGPQLQQFFIKLLRFKQQQTILNQLKQQYLVQLFNQINNPNSLSLIVKLLEEFEGYQLIEQGEKVFVTIDNKCMDAMPPKRQDIQLLSGLPVLQAKQIIGQKLNPSLKPDEFDIFCRGTLFDDNKTLKDYKVNQKLTFVISKRENLADEINAYNNTTNQISNEYVPNDSDERVQEIINIVQIQDRDFIISVLKEKNWQVDNAICDILDRGEQLLQEYQQKNPQVKKQQKAVMKQQTDEISFASLISNNYINQLFILLNEGNHEQSTKVWSILQMIPRNKEVYELIEQSQTDWCNLLMVDNKYKLQYHLQILKEQLQCDYIEDQDEYEKRKALRENFLFQGGLKLLLIQLDNPIEILTIILDIFQIYFLAYSMSRLRMMNQNEFLQLLRLKQAVQQKDEDPKLCSLLSIQLQKQEKPNIQGYDEAQLLQQVFFNSELEVEWNVLLESLTQRIGVEQIYTNILCILYMKPELLKLELPINRLVELLNSANEEQRKLTAYFILTLQDIGKRNGVNLSNDILKALIKGETQYDELYLVIAGLIGQVNDLTFFDTHQLAQQIISLILNRQIMEQRFTENEDKLLQGNLLLLTSLLQVDKNIKVDIQFTKFLYKCLFEMNNDYYIYPVYKRKLTRKRVFQFVIGIVQR</sequence>
<evidence type="ECO:0000313" key="2">
    <source>
        <dbReference type="EMBL" id="CAK71733.1"/>
    </source>
</evidence>
<dbReference type="RefSeq" id="XP_001439130.1">
    <property type="nucleotide sequence ID" value="XM_001439093.1"/>
</dbReference>
<protein>
    <recommendedName>
        <fullName evidence="4">Ubiquitin-like domain-containing protein</fullName>
    </recommendedName>
</protein>
<keyword evidence="3" id="KW-1185">Reference proteome</keyword>
<feature type="compositionally biased region" description="Low complexity" evidence="1">
    <location>
        <begin position="167"/>
        <end position="179"/>
    </location>
</feature>
<organism evidence="2 3">
    <name type="scientific">Paramecium tetraurelia</name>
    <dbReference type="NCBI Taxonomy" id="5888"/>
    <lineage>
        <taxon>Eukaryota</taxon>
        <taxon>Sar</taxon>
        <taxon>Alveolata</taxon>
        <taxon>Ciliophora</taxon>
        <taxon>Intramacronucleata</taxon>
        <taxon>Oligohymenophorea</taxon>
        <taxon>Peniculida</taxon>
        <taxon>Parameciidae</taxon>
        <taxon>Paramecium</taxon>
    </lineage>
</organism>
<dbReference type="eggNOG" id="KOG1866">
    <property type="taxonomic scope" value="Eukaryota"/>
</dbReference>
<dbReference type="AlphaFoldDB" id="A0CLR6"/>
<feature type="region of interest" description="Disordered" evidence="1">
    <location>
        <begin position="167"/>
        <end position="192"/>
    </location>
</feature>
<dbReference type="Proteomes" id="UP000000600">
    <property type="component" value="Unassembled WGS sequence"/>
</dbReference>
<dbReference type="HOGENOM" id="CLU_282066_0_0_1"/>
<dbReference type="EMBL" id="CT868102">
    <property type="protein sequence ID" value="CAK71733.1"/>
    <property type="molecule type" value="Genomic_DNA"/>
</dbReference>
<feature type="compositionally biased region" description="Basic and acidic residues" evidence="1">
    <location>
        <begin position="183"/>
        <end position="192"/>
    </location>
</feature>
<proteinExistence type="predicted"/>